<dbReference type="InterPro" id="IPR051013">
    <property type="entry name" value="MBL_superfamily_lactonases"/>
</dbReference>
<proteinExistence type="inferred from homology"/>
<dbReference type="STRING" id="1314782.A0A165PGW4"/>
<keyword evidence="4" id="KW-0862">Zinc</keyword>
<keyword evidence="2" id="KW-0479">Metal-binding</keyword>
<organism evidence="6 7">
    <name type="scientific">Neolentinus lepideus HHB14362 ss-1</name>
    <dbReference type="NCBI Taxonomy" id="1314782"/>
    <lineage>
        <taxon>Eukaryota</taxon>
        <taxon>Fungi</taxon>
        <taxon>Dikarya</taxon>
        <taxon>Basidiomycota</taxon>
        <taxon>Agaricomycotina</taxon>
        <taxon>Agaricomycetes</taxon>
        <taxon>Gloeophyllales</taxon>
        <taxon>Gloeophyllaceae</taxon>
        <taxon>Neolentinus</taxon>
    </lineage>
</organism>
<evidence type="ECO:0000313" key="7">
    <source>
        <dbReference type="Proteomes" id="UP000076761"/>
    </source>
</evidence>
<feature type="domain" description="Metallo-beta-lactamase" evidence="5">
    <location>
        <begin position="45"/>
        <end position="252"/>
    </location>
</feature>
<evidence type="ECO:0000256" key="4">
    <source>
        <dbReference type="ARBA" id="ARBA00022833"/>
    </source>
</evidence>
<evidence type="ECO:0000256" key="1">
    <source>
        <dbReference type="ARBA" id="ARBA00007749"/>
    </source>
</evidence>
<dbReference type="InterPro" id="IPR036866">
    <property type="entry name" value="RibonucZ/Hydroxyglut_hydro"/>
</dbReference>
<dbReference type="InterPro" id="IPR001279">
    <property type="entry name" value="Metallo-B-lactamas"/>
</dbReference>
<dbReference type="PANTHER" id="PTHR42978">
    <property type="entry name" value="QUORUM-QUENCHING LACTONASE YTNP-RELATED-RELATED"/>
    <property type="match status" value="1"/>
</dbReference>
<dbReference type="OrthoDB" id="10250730at2759"/>
<keyword evidence="3 6" id="KW-0378">Hydrolase</keyword>
<dbReference type="InParanoid" id="A0A165PGW4"/>
<dbReference type="EMBL" id="KV425612">
    <property type="protein sequence ID" value="KZT21028.1"/>
    <property type="molecule type" value="Genomic_DNA"/>
</dbReference>
<gene>
    <name evidence="6" type="ORF">NEOLEDRAFT_1074345</name>
</gene>
<evidence type="ECO:0000259" key="5">
    <source>
        <dbReference type="SMART" id="SM00849"/>
    </source>
</evidence>
<name>A0A165PGW4_9AGAM</name>
<accession>A0A165PGW4</accession>
<comment type="similarity">
    <text evidence="1">Belongs to the metallo-beta-lactamase superfamily.</text>
</comment>
<dbReference type="PANTHER" id="PTHR42978:SF5">
    <property type="entry name" value="METALLO-BETA-LACTAMASE DOMAIN-CONTAINING PROTEIN"/>
    <property type="match status" value="1"/>
</dbReference>
<evidence type="ECO:0000256" key="3">
    <source>
        <dbReference type="ARBA" id="ARBA00022801"/>
    </source>
</evidence>
<dbReference type="AlphaFoldDB" id="A0A165PGW4"/>
<protein>
    <submittedName>
        <fullName evidence="6">Metallo-hydrolase/oxidoreductase</fullName>
    </submittedName>
</protein>
<reference evidence="6 7" key="1">
    <citation type="journal article" date="2016" name="Mol. Biol. Evol.">
        <title>Comparative Genomics of Early-Diverging Mushroom-Forming Fungi Provides Insights into the Origins of Lignocellulose Decay Capabilities.</title>
        <authorList>
            <person name="Nagy L.G."/>
            <person name="Riley R."/>
            <person name="Tritt A."/>
            <person name="Adam C."/>
            <person name="Daum C."/>
            <person name="Floudas D."/>
            <person name="Sun H."/>
            <person name="Yadav J.S."/>
            <person name="Pangilinan J."/>
            <person name="Larsson K.H."/>
            <person name="Matsuura K."/>
            <person name="Barry K."/>
            <person name="Labutti K."/>
            <person name="Kuo R."/>
            <person name="Ohm R.A."/>
            <person name="Bhattacharya S.S."/>
            <person name="Shirouzu T."/>
            <person name="Yoshinaga Y."/>
            <person name="Martin F.M."/>
            <person name="Grigoriev I.V."/>
            <person name="Hibbett D.S."/>
        </authorList>
    </citation>
    <scope>NUCLEOTIDE SEQUENCE [LARGE SCALE GENOMIC DNA]</scope>
    <source>
        <strain evidence="6 7">HHB14362 ss-1</strain>
    </source>
</reference>
<dbReference type="GO" id="GO:0046872">
    <property type="term" value="F:metal ion binding"/>
    <property type="evidence" value="ECO:0007669"/>
    <property type="project" value="UniProtKB-KW"/>
</dbReference>
<dbReference type="GO" id="GO:0016787">
    <property type="term" value="F:hydrolase activity"/>
    <property type="evidence" value="ECO:0007669"/>
    <property type="project" value="UniProtKB-KW"/>
</dbReference>
<dbReference type="Gene3D" id="3.60.15.10">
    <property type="entry name" value="Ribonuclease Z/Hydroxyacylglutathione hydrolase-like"/>
    <property type="match status" value="1"/>
</dbReference>
<dbReference type="SUPFAM" id="SSF56281">
    <property type="entry name" value="Metallo-hydrolase/oxidoreductase"/>
    <property type="match status" value="1"/>
</dbReference>
<sequence>MSSLISIPASNSTVSVSILNVASVNVPAFPFLHPVPPGHERLVAPVFTFLIEHPNKNRKIMFDLGLRKRLEESAPAFLDNWSQPGGMKADVEKDVATRLKEGGVDLGSVDTIIWSHSHIDHTGDPSTFPSTTELVIGPGTKEAFFPPYPEGPNSPLLASNFEGRKVTELNPEQFTLTIGGFKALDYFGDGSLYLLDTPGHCPGHITGLARVTITPLTFILMGGDTSHHPGQFRPSVHIPCPCSLLSGVSHEHFPHAQTTSDVTKPLLTIPLSELSVYADAPRATESIEKLSAFDAHPDILVLLAHDSSMQDAIRYFPEKANAWKEMGWKEKRWAFLEKGSRAWRFAPA</sequence>
<evidence type="ECO:0000313" key="6">
    <source>
        <dbReference type="EMBL" id="KZT21028.1"/>
    </source>
</evidence>
<dbReference type="Pfam" id="PF00753">
    <property type="entry name" value="Lactamase_B"/>
    <property type="match status" value="1"/>
</dbReference>
<keyword evidence="7" id="KW-1185">Reference proteome</keyword>
<evidence type="ECO:0000256" key="2">
    <source>
        <dbReference type="ARBA" id="ARBA00022723"/>
    </source>
</evidence>
<dbReference type="CDD" id="cd07730">
    <property type="entry name" value="metallo-hydrolase-like_MBL-fold"/>
    <property type="match status" value="1"/>
</dbReference>
<dbReference type="SMART" id="SM00849">
    <property type="entry name" value="Lactamase_B"/>
    <property type="match status" value="1"/>
</dbReference>
<dbReference type="Proteomes" id="UP000076761">
    <property type="component" value="Unassembled WGS sequence"/>
</dbReference>